<evidence type="ECO:0000256" key="6">
    <source>
        <dbReference type="HAMAP-Rule" id="MF_00801"/>
    </source>
</evidence>
<dbReference type="KEGG" id="sti:Sthe_1177"/>
<keyword evidence="8" id="KW-1185">Reference proteome</keyword>
<dbReference type="PANTHER" id="PTHR28511:SF1">
    <property type="entry name" value="ENDONUCLEASE V"/>
    <property type="match status" value="1"/>
</dbReference>
<dbReference type="GO" id="GO:0003727">
    <property type="term" value="F:single-stranded RNA binding"/>
    <property type="evidence" value="ECO:0007669"/>
    <property type="project" value="TreeGrafter"/>
</dbReference>
<evidence type="ECO:0000256" key="3">
    <source>
        <dbReference type="ARBA" id="ARBA00022722"/>
    </source>
</evidence>
<accession>D1C2Z6</accession>
<keyword evidence="6" id="KW-0227">DNA damage</keyword>
<evidence type="ECO:0000313" key="7">
    <source>
        <dbReference type="EMBL" id="ACZ38613.1"/>
    </source>
</evidence>
<keyword evidence="6" id="KW-0460">Magnesium</keyword>
<dbReference type="GO" id="GO:0043737">
    <property type="term" value="F:deoxyribonuclease V activity"/>
    <property type="evidence" value="ECO:0007669"/>
    <property type="project" value="UniProtKB-UniRule"/>
</dbReference>
<comment type="subcellular location">
    <subcellularLocation>
        <location evidence="1 6">Cytoplasm</location>
    </subcellularLocation>
</comment>
<evidence type="ECO:0000256" key="4">
    <source>
        <dbReference type="ARBA" id="ARBA00022759"/>
    </source>
</evidence>
<dbReference type="Gene3D" id="3.30.2170.10">
    <property type="entry name" value="archaeoglobus fulgidus dsm 4304 superfamily"/>
    <property type="match status" value="1"/>
</dbReference>
<gene>
    <name evidence="6" type="primary">nfi</name>
    <name evidence="7" type="ordered locus">Sthe_1177</name>
</gene>
<keyword evidence="6" id="KW-0234">DNA repair</keyword>
<organism evidence="7 8">
    <name type="scientific">Sphaerobacter thermophilus (strain ATCC 49802 / DSM 20745 / KCCM 41009 / NCIMB 13125 / S 6022)</name>
    <dbReference type="NCBI Taxonomy" id="479434"/>
    <lineage>
        <taxon>Bacteria</taxon>
        <taxon>Pseudomonadati</taxon>
        <taxon>Thermomicrobiota</taxon>
        <taxon>Thermomicrobia</taxon>
        <taxon>Sphaerobacterales</taxon>
        <taxon>Sphaerobacterineae</taxon>
        <taxon>Sphaerobacteraceae</taxon>
        <taxon>Sphaerobacter</taxon>
    </lineage>
</organism>
<dbReference type="OrthoDB" id="9790916at2"/>
<evidence type="ECO:0000256" key="5">
    <source>
        <dbReference type="ARBA" id="ARBA00022801"/>
    </source>
</evidence>
<dbReference type="FunCoup" id="D1C2Z6">
    <property type="interactions" value="166"/>
</dbReference>
<dbReference type="eggNOG" id="COG1515">
    <property type="taxonomic scope" value="Bacteria"/>
</dbReference>
<dbReference type="CDD" id="cd06559">
    <property type="entry name" value="Endonuclease_V"/>
    <property type="match status" value="1"/>
</dbReference>
<comment type="function">
    <text evidence="6">DNA repair enzyme involved in the repair of deaminated bases. Selectively cleaves double-stranded DNA at the second phosphodiester bond 3' to a deoxyinosine leaving behind the intact lesion on the nicked DNA.</text>
</comment>
<dbReference type="InParanoid" id="D1C2Z6"/>
<comment type="catalytic activity">
    <reaction evidence="6">
        <text>Endonucleolytic cleavage at apurinic or apyrimidinic sites to products with a 5'-phosphate.</text>
        <dbReference type="EC" id="3.1.21.7"/>
    </reaction>
</comment>
<comment type="cofactor">
    <cofactor evidence="6">
        <name>Mg(2+)</name>
        <dbReference type="ChEBI" id="CHEBI:18420"/>
    </cofactor>
</comment>
<keyword evidence="6" id="KW-0479">Metal-binding</keyword>
<evidence type="ECO:0000256" key="2">
    <source>
        <dbReference type="ARBA" id="ARBA00022490"/>
    </source>
</evidence>
<dbReference type="EMBL" id="CP001823">
    <property type="protein sequence ID" value="ACZ38613.1"/>
    <property type="molecule type" value="Genomic_DNA"/>
</dbReference>
<dbReference type="NCBIfam" id="NF008629">
    <property type="entry name" value="PRK11617.1"/>
    <property type="match status" value="1"/>
</dbReference>
<reference evidence="7 8" key="2">
    <citation type="journal article" date="2010" name="Stand. Genomic Sci.">
        <title>Complete genome sequence of Desulfohalobium retbaense type strain (HR(100)).</title>
        <authorList>
            <person name="Spring S."/>
            <person name="Nolan M."/>
            <person name="Lapidus A."/>
            <person name="Glavina Del Rio T."/>
            <person name="Copeland A."/>
            <person name="Tice H."/>
            <person name="Cheng J.F."/>
            <person name="Lucas S."/>
            <person name="Land M."/>
            <person name="Chen F."/>
            <person name="Bruce D."/>
            <person name="Goodwin L."/>
            <person name="Pitluck S."/>
            <person name="Ivanova N."/>
            <person name="Mavromatis K."/>
            <person name="Mikhailova N."/>
            <person name="Pati A."/>
            <person name="Chen A."/>
            <person name="Palaniappan K."/>
            <person name="Hauser L."/>
            <person name="Chang Y.J."/>
            <person name="Jeffries C.D."/>
            <person name="Munk C."/>
            <person name="Kiss H."/>
            <person name="Chain P."/>
            <person name="Han C."/>
            <person name="Brettin T."/>
            <person name="Detter J.C."/>
            <person name="Schuler E."/>
            <person name="Goker M."/>
            <person name="Rohde M."/>
            <person name="Bristow J."/>
            <person name="Eisen J.A."/>
            <person name="Markowitz V."/>
            <person name="Hugenholtz P."/>
            <person name="Kyrpides N.C."/>
            <person name="Klenk H.P."/>
        </authorList>
    </citation>
    <scope>NUCLEOTIDE SEQUENCE [LARGE SCALE GENOMIC DNA]</scope>
    <source>
        <strain evidence="8">ATCC 49802 / DSM 20745 / S 6022</strain>
    </source>
</reference>
<protein>
    <recommendedName>
        <fullName evidence="6">Endonuclease V</fullName>
        <ecNumber evidence="6">3.1.21.7</ecNumber>
    </recommendedName>
    <alternativeName>
        <fullName evidence="6">Deoxyinosine 3'endonuclease</fullName>
    </alternativeName>
    <alternativeName>
        <fullName evidence="6">Deoxyribonuclease V</fullName>
        <shortName evidence="6">DNase V</shortName>
    </alternativeName>
</protein>
<feature type="binding site" evidence="6">
    <location>
        <position position="106"/>
    </location>
    <ligand>
        <name>Mg(2+)</name>
        <dbReference type="ChEBI" id="CHEBI:18420"/>
    </ligand>
</feature>
<dbReference type="GO" id="GO:0000287">
    <property type="term" value="F:magnesium ion binding"/>
    <property type="evidence" value="ECO:0007669"/>
    <property type="project" value="UniProtKB-UniRule"/>
</dbReference>
<dbReference type="STRING" id="479434.Sthe_1177"/>
<keyword evidence="5 6" id="KW-0378">Hydrolase</keyword>
<evidence type="ECO:0000256" key="1">
    <source>
        <dbReference type="ARBA" id="ARBA00004496"/>
    </source>
</evidence>
<feature type="binding site" evidence="6">
    <location>
        <position position="40"/>
    </location>
    <ligand>
        <name>Mg(2+)</name>
        <dbReference type="ChEBI" id="CHEBI:18420"/>
    </ligand>
</feature>
<dbReference type="InterPro" id="IPR007581">
    <property type="entry name" value="Endonuclease-V"/>
</dbReference>
<reference evidence="8" key="1">
    <citation type="submission" date="2009-11" db="EMBL/GenBank/DDBJ databases">
        <title>The complete chromosome 1 of Sphaerobacter thermophilus DSM 20745.</title>
        <authorList>
            <person name="Lucas S."/>
            <person name="Copeland A."/>
            <person name="Lapidus A."/>
            <person name="Glavina del Rio T."/>
            <person name="Dalin E."/>
            <person name="Tice H."/>
            <person name="Bruce D."/>
            <person name="Goodwin L."/>
            <person name="Pitluck S."/>
            <person name="Kyrpides N."/>
            <person name="Mavromatis K."/>
            <person name="Ivanova N."/>
            <person name="Mikhailova N."/>
            <person name="LaButti K.M."/>
            <person name="Clum A."/>
            <person name="Sun H.I."/>
            <person name="Brettin T."/>
            <person name="Detter J.C."/>
            <person name="Han C."/>
            <person name="Larimer F."/>
            <person name="Land M."/>
            <person name="Hauser L."/>
            <person name="Markowitz V."/>
            <person name="Cheng J.F."/>
            <person name="Hugenholtz P."/>
            <person name="Woyke T."/>
            <person name="Wu D."/>
            <person name="Steenblock K."/>
            <person name="Schneider S."/>
            <person name="Pukall R."/>
            <person name="Goeker M."/>
            <person name="Klenk H.P."/>
            <person name="Eisen J.A."/>
        </authorList>
    </citation>
    <scope>NUCLEOTIDE SEQUENCE [LARGE SCALE GENOMIC DNA]</scope>
    <source>
        <strain evidence="8">ATCC 49802 / DSM 20745 / S 6022</strain>
    </source>
</reference>
<dbReference type="AlphaFoldDB" id="D1C2Z6"/>
<dbReference type="HAMAP" id="MF_00801">
    <property type="entry name" value="Endonuclease_5"/>
    <property type="match status" value="1"/>
</dbReference>
<keyword evidence="2 6" id="KW-0963">Cytoplasm</keyword>
<dbReference type="Pfam" id="PF04493">
    <property type="entry name" value="Endonuclease_5"/>
    <property type="match status" value="1"/>
</dbReference>
<dbReference type="PANTHER" id="PTHR28511">
    <property type="entry name" value="ENDONUCLEASE V"/>
    <property type="match status" value="1"/>
</dbReference>
<dbReference type="EC" id="3.1.21.7" evidence="6"/>
<dbReference type="GO" id="GO:0006281">
    <property type="term" value="P:DNA repair"/>
    <property type="evidence" value="ECO:0007669"/>
    <property type="project" value="UniProtKB-UniRule"/>
</dbReference>
<comment type="similarity">
    <text evidence="6">Belongs to the endonuclease V family.</text>
</comment>
<dbReference type="RefSeq" id="WP_012871660.1">
    <property type="nucleotide sequence ID" value="NC_013523.1"/>
</dbReference>
<proteinExistence type="inferred from homology"/>
<dbReference type="GO" id="GO:0016891">
    <property type="term" value="F:RNA endonuclease activity producing 5'-phosphomonoesters, hydrolytic mechanism"/>
    <property type="evidence" value="ECO:0007669"/>
    <property type="project" value="TreeGrafter"/>
</dbReference>
<name>D1C2Z6_SPHTD</name>
<keyword evidence="3 6" id="KW-0540">Nuclease</keyword>
<dbReference type="Proteomes" id="UP000002027">
    <property type="component" value="Chromosome 1"/>
</dbReference>
<keyword evidence="4 6" id="KW-0255">Endonuclease</keyword>
<dbReference type="HOGENOM" id="CLU_047631_1_1_0"/>
<feature type="site" description="Interaction with target DNA" evidence="6">
    <location>
        <position position="76"/>
    </location>
</feature>
<sequence>MADSVPTELIEEYRQRQRELAHAVIERSLTKAPTVIAAVDVHLRGSWGVAAAVAYTYPSLEEIDHHVATGRLTFPYIPGLLSYREAPLCLKAIRGLAQEPDLILADGQGRAHPRRAGIACHLGVELGLPTIGVAKSILVGRHDPLGEERGSVAPLVADDEVVGMAVRTRTGVTPVYVSVGHLITLDEAVDWTLRTTTRYRLPEPSRRAHRLAQVTARTLPTDAP</sequence>
<evidence type="ECO:0000313" key="8">
    <source>
        <dbReference type="Proteomes" id="UP000002027"/>
    </source>
</evidence>
<dbReference type="GO" id="GO:0005737">
    <property type="term" value="C:cytoplasm"/>
    <property type="evidence" value="ECO:0007669"/>
    <property type="project" value="UniProtKB-SubCell"/>
</dbReference>